<protein>
    <submittedName>
        <fullName evidence="1">Uncharacterized protein</fullName>
    </submittedName>
</protein>
<dbReference type="EMBL" id="BK032682">
    <property type="protein sequence ID" value="DAF54762.1"/>
    <property type="molecule type" value="Genomic_DNA"/>
</dbReference>
<sequence length="58" mass="7561">MKWIKRKIIMWLFGYDFPRYVRQFYKEQDQVRKLYSDMLREEEKLLRWIKLAEEKRCK</sequence>
<evidence type="ECO:0000313" key="1">
    <source>
        <dbReference type="EMBL" id="DAF54762.1"/>
    </source>
</evidence>
<name>A0A8S5SW49_9CAUD</name>
<reference evidence="1" key="1">
    <citation type="journal article" date="2021" name="Proc. Natl. Acad. Sci. U.S.A.">
        <title>A Catalog of Tens of Thousands of Viruses from Human Metagenomes Reveals Hidden Associations with Chronic Diseases.</title>
        <authorList>
            <person name="Tisza M.J."/>
            <person name="Buck C.B."/>
        </authorList>
    </citation>
    <scope>NUCLEOTIDE SEQUENCE</scope>
    <source>
        <strain evidence="1">CtqPo10</strain>
    </source>
</reference>
<organism evidence="1">
    <name type="scientific">Siphoviridae sp. ctqPo10</name>
    <dbReference type="NCBI Taxonomy" id="2827948"/>
    <lineage>
        <taxon>Viruses</taxon>
        <taxon>Duplodnaviria</taxon>
        <taxon>Heunggongvirae</taxon>
        <taxon>Uroviricota</taxon>
        <taxon>Caudoviricetes</taxon>
    </lineage>
</organism>
<proteinExistence type="predicted"/>
<accession>A0A8S5SW49</accession>